<dbReference type="Proteomes" id="UP000198565">
    <property type="component" value="Unassembled WGS sequence"/>
</dbReference>
<keyword evidence="2" id="KW-1185">Reference proteome</keyword>
<evidence type="ECO:0000313" key="1">
    <source>
        <dbReference type="EMBL" id="SFL61204.1"/>
    </source>
</evidence>
<organism evidence="1 2">
    <name type="scientific">Gracilibacillus orientalis</name>
    <dbReference type="NCBI Taxonomy" id="334253"/>
    <lineage>
        <taxon>Bacteria</taxon>
        <taxon>Bacillati</taxon>
        <taxon>Bacillota</taxon>
        <taxon>Bacilli</taxon>
        <taxon>Bacillales</taxon>
        <taxon>Bacillaceae</taxon>
        <taxon>Gracilibacillus</taxon>
    </lineage>
</organism>
<name>A0A1I4J3Q6_9BACI</name>
<dbReference type="STRING" id="334253.SAMN04487943_102449"/>
<reference evidence="2" key="1">
    <citation type="submission" date="2016-10" db="EMBL/GenBank/DDBJ databases">
        <authorList>
            <person name="Varghese N."/>
            <person name="Submissions S."/>
        </authorList>
    </citation>
    <scope>NUCLEOTIDE SEQUENCE [LARGE SCALE GENOMIC DNA]</scope>
    <source>
        <strain evidence="2">CGMCC 1.4250</strain>
    </source>
</reference>
<protein>
    <submittedName>
        <fullName evidence="1">Type I restriction enzyme, R subunit</fullName>
    </submittedName>
</protein>
<dbReference type="RefSeq" id="WP_175495336.1">
    <property type="nucleotide sequence ID" value="NZ_FOTR01000002.1"/>
</dbReference>
<sequence>MKEMEKESLKDLTETITDIIKDNTVIDWVEKIDVKREMWQKLKKQDRACSVPNKQVARQLVGLGKIHYKT</sequence>
<proteinExistence type="predicted"/>
<accession>A0A1I4J3Q6</accession>
<gene>
    <name evidence="1" type="ORF">SAMN04487943_102449</name>
</gene>
<evidence type="ECO:0000313" key="2">
    <source>
        <dbReference type="Proteomes" id="UP000198565"/>
    </source>
</evidence>
<dbReference type="AlphaFoldDB" id="A0A1I4J3Q6"/>
<dbReference type="EMBL" id="FOTR01000002">
    <property type="protein sequence ID" value="SFL61204.1"/>
    <property type="molecule type" value="Genomic_DNA"/>
</dbReference>